<evidence type="ECO:0000313" key="2">
    <source>
        <dbReference type="Proteomes" id="UP000054485"/>
    </source>
</evidence>
<dbReference type="HOGENOM" id="CLU_2039622_0_0_1"/>
<sequence>MKSRPIYCKPFSITCTDPANFRQASLHLITSSPLNSLHVNQDSRTLLSIVSSNIAEDLVSLLLIANNIPRFHTFMMCCRTSSNIAQSIFIQQTCHELRYCKNGVTKSFISITQDVVTNLCE</sequence>
<organism evidence="1 2">
    <name type="scientific">Suillus luteus UH-Slu-Lm8-n1</name>
    <dbReference type="NCBI Taxonomy" id="930992"/>
    <lineage>
        <taxon>Eukaryota</taxon>
        <taxon>Fungi</taxon>
        <taxon>Dikarya</taxon>
        <taxon>Basidiomycota</taxon>
        <taxon>Agaricomycotina</taxon>
        <taxon>Agaricomycetes</taxon>
        <taxon>Agaricomycetidae</taxon>
        <taxon>Boletales</taxon>
        <taxon>Suillineae</taxon>
        <taxon>Suillaceae</taxon>
        <taxon>Suillus</taxon>
    </lineage>
</organism>
<dbReference type="EMBL" id="KN835630">
    <property type="protein sequence ID" value="KIK35385.1"/>
    <property type="molecule type" value="Genomic_DNA"/>
</dbReference>
<dbReference type="Proteomes" id="UP000054485">
    <property type="component" value="Unassembled WGS sequence"/>
</dbReference>
<evidence type="ECO:0000313" key="1">
    <source>
        <dbReference type="EMBL" id="KIK35385.1"/>
    </source>
</evidence>
<protein>
    <submittedName>
        <fullName evidence="1">Uncharacterized protein</fullName>
    </submittedName>
</protein>
<dbReference type="OrthoDB" id="10336275at2759"/>
<reference evidence="2" key="2">
    <citation type="submission" date="2015-01" db="EMBL/GenBank/DDBJ databases">
        <title>Evolutionary Origins and Diversification of the Mycorrhizal Mutualists.</title>
        <authorList>
            <consortium name="DOE Joint Genome Institute"/>
            <consortium name="Mycorrhizal Genomics Consortium"/>
            <person name="Kohler A."/>
            <person name="Kuo A."/>
            <person name="Nagy L.G."/>
            <person name="Floudas D."/>
            <person name="Copeland A."/>
            <person name="Barry K.W."/>
            <person name="Cichocki N."/>
            <person name="Veneault-Fourrey C."/>
            <person name="LaButti K."/>
            <person name="Lindquist E.A."/>
            <person name="Lipzen A."/>
            <person name="Lundell T."/>
            <person name="Morin E."/>
            <person name="Murat C."/>
            <person name="Riley R."/>
            <person name="Ohm R."/>
            <person name="Sun H."/>
            <person name="Tunlid A."/>
            <person name="Henrissat B."/>
            <person name="Grigoriev I.V."/>
            <person name="Hibbett D.S."/>
            <person name="Martin F."/>
        </authorList>
    </citation>
    <scope>NUCLEOTIDE SEQUENCE [LARGE SCALE GENOMIC DNA]</scope>
    <source>
        <strain evidence="2">UH-Slu-Lm8-n1</strain>
    </source>
</reference>
<dbReference type="AlphaFoldDB" id="A0A0C9ZD10"/>
<accession>A0A0C9ZD10</accession>
<keyword evidence="2" id="KW-1185">Reference proteome</keyword>
<proteinExistence type="predicted"/>
<reference evidence="1 2" key="1">
    <citation type="submission" date="2014-04" db="EMBL/GenBank/DDBJ databases">
        <authorList>
            <consortium name="DOE Joint Genome Institute"/>
            <person name="Kuo A."/>
            <person name="Ruytinx J."/>
            <person name="Rineau F."/>
            <person name="Colpaert J."/>
            <person name="Kohler A."/>
            <person name="Nagy L.G."/>
            <person name="Floudas D."/>
            <person name="Copeland A."/>
            <person name="Barry K.W."/>
            <person name="Cichocki N."/>
            <person name="Veneault-Fourrey C."/>
            <person name="LaButti K."/>
            <person name="Lindquist E.A."/>
            <person name="Lipzen A."/>
            <person name="Lundell T."/>
            <person name="Morin E."/>
            <person name="Murat C."/>
            <person name="Sun H."/>
            <person name="Tunlid A."/>
            <person name="Henrissat B."/>
            <person name="Grigoriev I.V."/>
            <person name="Hibbett D.S."/>
            <person name="Martin F."/>
            <person name="Nordberg H.P."/>
            <person name="Cantor M.N."/>
            <person name="Hua S.X."/>
        </authorList>
    </citation>
    <scope>NUCLEOTIDE SEQUENCE [LARGE SCALE GENOMIC DNA]</scope>
    <source>
        <strain evidence="1 2">UH-Slu-Lm8-n1</strain>
    </source>
</reference>
<name>A0A0C9ZD10_9AGAM</name>
<dbReference type="InParanoid" id="A0A0C9ZD10"/>
<gene>
    <name evidence="1" type="ORF">CY34DRAFT_576650</name>
</gene>